<keyword evidence="3" id="KW-0732">Signal</keyword>
<dbReference type="SMART" id="SM00287">
    <property type="entry name" value="SH3b"/>
    <property type="match status" value="7"/>
</dbReference>
<dbReference type="Proteomes" id="UP000032522">
    <property type="component" value="Unassembled WGS sequence"/>
</dbReference>
<feature type="signal peptide" evidence="3">
    <location>
        <begin position="1"/>
        <end position="22"/>
    </location>
</feature>
<dbReference type="Pfam" id="PF01520">
    <property type="entry name" value="Amidase_3"/>
    <property type="match status" value="1"/>
</dbReference>
<evidence type="ECO:0000259" key="4">
    <source>
        <dbReference type="PROSITE" id="PS51781"/>
    </source>
</evidence>
<evidence type="ECO:0000313" key="6">
    <source>
        <dbReference type="Proteomes" id="UP000032522"/>
    </source>
</evidence>
<dbReference type="Gene3D" id="2.30.30.40">
    <property type="entry name" value="SH3 Domains"/>
    <property type="match status" value="7"/>
</dbReference>
<dbReference type="SUPFAM" id="SSF53187">
    <property type="entry name" value="Zn-dependent exopeptidases"/>
    <property type="match status" value="1"/>
</dbReference>
<dbReference type="Pfam" id="PF08239">
    <property type="entry name" value="SH3_3"/>
    <property type="match status" value="5"/>
</dbReference>
<dbReference type="SMART" id="SM00646">
    <property type="entry name" value="Ami_3"/>
    <property type="match status" value="1"/>
</dbReference>
<dbReference type="GO" id="GO:0030288">
    <property type="term" value="C:outer membrane-bounded periplasmic space"/>
    <property type="evidence" value="ECO:0007669"/>
    <property type="project" value="TreeGrafter"/>
</dbReference>
<accession>A0A0D8BSJ9</accession>
<protein>
    <submittedName>
        <fullName evidence="5">N-acetylmuramoyl-L-alanine amidase family protein</fullName>
    </submittedName>
</protein>
<dbReference type="PANTHER" id="PTHR30404:SF0">
    <property type="entry name" value="N-ACETYLMURAMOYL-L-ALANINE AMIDASE AMIC"/>
    <property type="match status" value="1"/>
</dbReference>
<feature type="chain" id="PRO_5002327237" evidence="3">
    <location>
        <begin position="23"/>
        <end position="816"/>
    </location>
</feature>
<dbReference type="PANTHER" id="PTHR30404">
    <property type="entry name" value="N-ACETYLMURAMOYL-L-ALANINE AMIDASE"/>
    <property type="match status" value="1"/>
</dbReference>
<feature type="domain" description="SH3b" evidence="4">
    <location>
        <begin position="408"/>
        <end position="474"/>
    </location>
</feature>
<dbReference type="CDD" id="cd02696">
    <property type="entry name" value="MurNAc-LAA"/>
    <property type="match status" value="1"/>
</dbReference>
<feature type="domain" description="SH3b" evidence="4">
    <location>
        <begin position="31"/>
        <end position="98"/>
    </location>
</feature>
<evidence type="ECO:0000256" key="1">
    <source>
        <dbReference type="ARBA" id="ARBA00022801"/>
    </source>
</evidence>
<evidence type="ECO:0000256" key="2">
    <source>
        <dbReference type="ARBA" id="ARBA00023316"/>
    </source>
</evidence>
<dbReference type="InterPro" id="IPR050695">
    <property type="entry name" value="N-acetylmuramoyl_amidase_3"/>
</dbReference>
<dbReference type="OrthoDB" id="9806267at2"/>
<evidence type="ECO:0000313" key="5">
    <source>
        <dbReference type="EMBL" id="KJE26964.1"/>
    </source>
</evidence>
<dbReference type="Gene3D" id="3.40.630.40">
    <property type="entry name" value="Zn-dependent exopeptidases"/>
    <property type="match status" value="1"/>
</dbReference>
<evidence type="ECO:0000256" key="3">
    <source>
        <dbReference type="SAM" id="SignalP"/>
    </source>
</evidence>
<keyword evidence="1" id="KW-0378">Hydrolase</keyword>
<dbReference type="GO" id="GO:0071555">
    <property type="term" value="P:cell wall organization"/>
    <property type="evidence" value="ECO:0007669"/>
    <property type="project" value="UniProtKB-KW"/>
</dbReference>
<feature type="domain" description="SH3b" evidence="4">
    <location>
        <begin position="332"/>
        <end position="400"/>
    </location>
</feature>
<organism evidence="5 6">
    <name type="scientific">Geobacillus kaustophilus</name>
    <dbReference type="NCBI Taxonomy" id="1462"/>
    <lineage>
        <taxon>Bacteria</taxon>
        <taxon>Bacillati</taxon>
        <taxon>Bacillota</taxon>
        <taxon>Bacilli</taxon>
        <taxon>Bacillales</taxon>
        <taxon>Anoxybacillaceae</taxon>
        <taxon>Geobacillus</taxon>
        <taxon>Geobacillus thermoleovorans group</taxon>
    </lineage>
</organism>
<sequence length="816" mass="89604">MKKTLLSVLLAICPLWPSAALAADGSPSSSLPTLMVAEHNALLRRGATDSYQVVESISAGQQIKVIDKFQNAAGETWYRIEYKGITGWAHADDFSEAHVSSAFPKVMFVQQDSLLRRGATDSYRAVGSIPAGRQVKVIDEFQNAYSETWYRIESKGITGWARSNRFSNQPPSMLVGKQAVIAANDIAMRKGASPYYPAVKTLSNGDVVSIIAEFTNSLGEQYVRVEWAGVKGWVKTEQIYIPEQLPTLLPTFMNVVQSSPVHRGASVHYRAVATVARGQTVKVIDLFVTGNRELWYRVDLGHIRGWVSEKVLTMSSTISVPSGVSDTSSISSQPLTVSVSVANVREAPSLKAKVVTQLKKGTKLNSLSSAKDASGALWYKVSLNGKTLGWVHETVVTKTSPSSPESQKKQKRVTTANAVLFAEPSLSAAIVERVAKNETVTIQQTAAASPFDWVQVTSSSGKTGWMPAFEMNETPSYVYVKQANTPLRRGASSGYRAVKTLQANERLSVLYEYNGWLNVETSNGVRGWVEKTDTSTVALNSLVEPTFSITNGDAYVTWKKTSNFRVSYTLLPGNRLKVTGSFSYAEVPSTDIPGIQTVEWNGSSLLITFEPGYTFTLRHYSDRLALKILETGLKGKKIIIDAGHGAHDTGAIGPGGTREKDITLDTALLLKEELERAGAIVKLTRSTDIFLELSERTWIANSSDYDAFISIHADSYSRTSRGTTTYYNVSSNFNGPKSEQLAAIVQKHLVQQLGTYDRGHKTQDFYVNRKNELPSILVELAFISNPNEEALLRTKAFRQKAAVGIREGLEEYFSQF</sequence>
<dbReference type="EMBL" id="JYBP01000003">
    <property type="protein sequence ID" value="KJE26964.1"/>
    <property type="molecule type" value="Genomic_DNA"/>
</dbReference>
<dbReference type="GO" id="GO:0008745">
    <property type="term" value="F:N-acetylmuramoyl-L-alanine amidase activity"/>
    <property type="evidence" value="ECO:0007669"/>
    <property type="project" value="InterPro"/>
</dbReference>
<dbReference type="AlphaFoldDB" id="A0A0D8BSJ9"/>
<proteinExistence type="predicted"/>
<dbReference type="InterPro" id="IPR003646">
    <property type="entry name" value="SH3-like_bac-type"/>
</dbReference>
<dbReference type="InterPro" id="IPR002508">
    <property type="entry name" value="MurNAc-LAA_cat"/>
</dbReference>
<name>A0A0D8BSJ9_GEOKU</name>
<dbReference type="Pfam" id="PF13457">
    <property type="entry name" value="GW"/>
    <property type="match status" value="1"/>
</dbReference>
<dbReference type="RefSeq" id="WP_044732684.1">
    <property type="nucleotide sequence ID" value="NZ_JYBP01000003.1"/>
</dbReference>
<dbReference type="PATRIC" id="fig|1462.6.peg.3568"/>
<dbReference type="GO" id="GO:0009253">
    <property type="term" value="P:peptidoglycan catabolic process"/>
    <property type="evidence" value="ECO:0007669"/>
    <property type="project" value="InterPro"/>
</dbReference>
<comment type="caution">
    <text evidence="5">The sequence shown here is derived from an EMBL/GenBank/DDBJ whole genome shotgun (WGS) entry which is preliminary data.</text>
</comment>
<dbReference type="PROSITE" id="PS51781">
    <property type="entry name" value="SH3B"/>
    <property type="match status" value="3"/>
</dbReference>
<keyword evidence="2" id="KW-0961">Cell wall biogenesis/degradation</keyword>
<gene>
    <name evidence="5" type="ORF">LG52_3246</name>
</gene>
<reference evidence="5 6" key="1">
    <citation type="submission" date="2015-01" db="EMBL/GenBank/DDBJ databases">
        <authorList>
            <person name="Filippidou S."/>
            <person name="Jeanneret N."/>
            <person name="Russel-Delif L."/>
            <person name="Junier T."/>
            <person name="Wunderlin T."/>
            <person name="Molina V."/>
            <person name="Johnson S.L."/>
            <person name="Davenport K.W."/>
            <person name="Chain P.S."/>
            <person name="Dorador C."/>
            <person name="Junier P."/>
        </authorList>
    </citation>
    <scope>NUCLEOTIDE SEQUENCE [LARGE SCALE GENOMIC DNA]</scope>
    <source>
        <strain evidence="5 6">Et7/4</strain>
    </source>
</reference>
<dbReference type="InterPro" id="IPR025987">
    <property type="entry name" value="GW_dom"/>
</dbReference>